<proteinExistence type="predicted"/>
<dbReference type="AlphaFoldDB" id="A0A8X7STK3"/>
<evidence type="ECO:0000313" key="2">
    <source>
        <dbReference type="EMBL" id="KAE8239668.1"/>
    </source>
</evidence>
<evidence type="ECO:0000313" key="3">
    <source>
        <dbReference type="Proteomes" id="UP000077684"/>
    </source>
</evidence>
<feature type="compositionally biased region" description="Low complexity" evidence="1">
    <location>
        <begin position="1"/>
        <end position="12"/>
    </location>
</feature>
<protein>
    <submittedName>
        <fullName evidence="2">Uncharacterized protein</fullName>
    </submittedName>
</protein>
<name>A0A8X7STK3_9BASI</name>
<feature type="non-terminal residue" evidence="2">
    <location>
        <position position="1"/>
    </location>
</feature>
<accession>A0A8X7STK3</accession>
<feature type="region of interest" description="Disordered" evidence="1">
    <location>
        <begin position="1"/>
        <end position="21"/>
    </location>
</feature>
<reference evidence="2" key="2">
    <citation type="journal article" date="2019" name="IMA Fungus">
        <title>Genome sequencing and comparison of five Tilletia species to identify candidate genes for the detection of regulated species infecting wheat.</title>
        <authorList>
            <person name="Nguyen H.D.T."/>
            <person name="Sultana T."/>
            <person name="Kesanakurti P."/>
            <person name="Hambleton S."/>
        </authorList>
    </citation>
    <scope>NUCLEOTIDE SEQUENCE</scope>
    <source>
        <strain evidence="2">DAOMC 236426</strain>
    </source>
</reference>
<feature type="compositionally biased region" description="Low complexity" evidence="1">
    <location>
        <begin position="131"/>
        <end position="140"/>
    </location>
</feature>
<organism evidence="2 3">
    <name type="scientific">Tilletia controversa</name>
    <name type="common">dwarf bunt fungus</name>
    <dbReference type="NCBI Taxonomy" id="13291"/>
    <lineage>
        <taxon>Eukaryota</taxon>
        <taxon>Fungi</taxon>
        <taxon>Dikarya</taxon>
        <taxon>Basidiomycota</taxon>
        <taxon>Ustilaginomycotina</taxon>
        <taxon>Exobasidiomycetes</taxon>
        <taxon>Tilletiales</taxon>
        <taxon>Tilletiaceae</taxon>
        <taxon>Tilletia</taxon>
    </lineage>
</organism>
<reference evidence="2" key="1">
    <citation type="submission" date="2016-04" db="EMBL/GenBank/DDBJ databases">
        <authorList>
            <person name="Nguyen H.D."/>
            <person name="Samba Siva P."/>
            <person name="Cullis J."/>
            <person name="Levesque C.A."/>
            <person name="Hambleton S."/>
        </authorList>
    </citation>
    <scope>NUCLEOTIDE SEQUENCE</scope>
    <source>
        <strain evidence="2">DAOMC 236426</strain>
    </source>
</reference>
<keyword evidence="3" id="KW-1185">Reference proteome</keyword>
<feature type="region of interest" description="Disordered" evidence="1">
    <location>
        <begin position="101"/>
        <end position="140"/>
    </location>
</feature>
<sequence>SSPLSTASPSTSQGPFSSTVRLVPRYLPRRPLMEPMPKMEAGGVPAVQMSVTIYPFLSLSSPNDVVADHDLALLSFPLHSHSHLSTCSKRNPFLVFANGNGSAASPTSTPQPLHQPDSPSDDSRAPFLGDSASGSNGAAGVLRVDPRLGREPLELQLGSSSSGGGGCGNSSGGMDLRSLPPILSYCAASIAMTVVNKYVLSSKKLNMNLLVLLSQSARWSDS</sequence>
<evidence type="ECO:0000256" key="1">
    <source>
        <dbReference type="SAM" id="MobiDB-lite"/>
    </source>
</evidence>
<gene>
    <name evidence="2" type="ORF">A4X06_0g8116</name>
</gene>
<feature type="compositionally biased region" description="Polar residues" evidence="1">
    <location>
        <begin position="101"/>
        <end position="112"/>
    </location>
</feature>
<dbReference type="Proteomes" id="UP000077684">
    <property type="component" value="Unassembled WGS sequence"/>
</dbReference>
<dbReference type="EMBL" id="LWDE02001641">
    <property type="protein sequence ID" value="KAE8239668.1"/>
    <property type="molecule type" value="Genomic_DNA"/>
</dbReference>
<comment type="caution">
    <text evidence="2">The sequence shown here is derived from an EMBL/GenBank/DDBJ whole genome shotgun (WGS) entry which is preliminary data.</text>
</comment>